<dbReference type="OrthoDB" id="7708173at2"/>
<sequence>MRCVTITYEYEGDDMVWVANCEAFINAVGNDPGAAGFSYQVAVADDGITRVHWGRWNSDAVLRHVQAQEYFKTFDAKLRQMADGPLTTITGEMRDHTDDWHARAPDAAYPDPSLPE</sequence>
<organism evidence="2 3">
    <name type="scientific">Shimia marina</name>
    <dbReference type="NCBI Taxonomy" id="321267"/>
    <lineage>
        <taxon>Bacteria</taxon>
        <taxon>Pseudomonadati</taxon>
        <taxon>Pseudomonadota</taxon>
        <taxon>Alphaproteobacteria</taxon>
        <taxon>Rhodobacterales</taxon>
        <taxon>Roseobacteraceae</taxon>
    </lineage>
</organism>
<proteinExistence type="predicted"/>
<accession>A0A0P1ETP1</accession>
<keyword evidence="3" id="KW-1185">Reference proteome</keyword>
<feature type="region of interest" description="Disordered" evidence="1">
    <location>
        <begin position="97"/>
        <end position="116"/>
    </location>
</feature>
<reference evidence="2 3" key="1">
    <citation type="submission" date="2015-09" db="EMBL/GenBank/DDBJ databases">
        <authorList>
            <consortium name="Swine Surveillance"/>
        </authorList>
    </citation>
    <scope>NUCLEOTIDE SEQUENCE [LARGE SCALE GENOMIC DNA]</scope>
    <source>
        <strain evidence="2 3">CECT 7688</strain>
    </source>
</reference>
<dbReference type="Proteomes" id="UP000054823">
    <property type="component" value="Unassembled WGS sequence"/>
</dbReference>
<dbReference type="RefSeq" id="WP_058241125.1">
    <property type="nucleotide sequence ID" value="NZ_CYPW01000032.1"/>
</dbReference>
<evidence type="ECO:0008006" key="4">
    <source>
        <dbReference type="Google" id="ProtNLM"/>
    </source>
</evidence>
<protein>
    <recommendedName>
        <fullName evidence="4">Antibiotic biosynthesis monooxygenase</fullName>
    </recommendedName>
</protein>
<evidence type="ECO:0000313" key="3">
    <source>
        <dbReference type="Proteomes" id="UP000054823"/>
    </source>
</evidence>
<name>A0A0P1ETP1_9RHOB</name>
<gene>
    <name evidence="2" type="ORF">SHM7688_03436</name>
</gene>
<dbReference type="EMBL" id="CYPW01000032">
    <property type="protein sequence ID" value="CUH53967.1"/>
    <property type="molecule type" value="Genomic_DNA"/>
</dbReference>
<evidence type="ECO:0000313" key="2">
    <source>
        <dbReference type="EMBL" id="CUH53967.1"/>
    </source>
</evidence>
<dbReference type="AlphaFoldDB" id="A0A0P1ETP1"/>
<evidence type="ECO:0000256" key="1">
    <source>
        <dbReference type="SAM" id="MobiDB-lite"/>
    </source>
</evidence>